<evidence type="ECO:0000313" key="2">
    <source>
        <dbReference type="EMBL" id="MDP9958656.1"/>
    </source>
</evidence>
<evidence type="ECO:0000256" key="1">
    <source>
        <dbReference type="SAM" id="MobiDB-lite"/>
    </source>
</evidence>
<dbReference type="RefSeq" id="WP_306840865.1">
    <property type="nucleotide sequence ID" value="NZ_JAUSRL010000001.1"/>
</dbReference>
<dbReference type="EMBL" id="JAUSRL010000001">
    <property type="protein sequence ID" value="MDP9958656.1"/>
    <property type="molecule type" value="Genomic_DNA"/>
</dbReference>
<reference evidence="2 3" key="1">
    <citation type="submission" date="2023-07" db="EMBL/GenBank/DDBJ databases">
        <title>Sorghum-associated microbial communities from plants grown in Nebraska, USA.</title>
        <authorList>
            <person name="Schachtman D."/>
        </authorList>
    </citation>
    <scope>NUCLEOTIDE SEQUENCE [LARGE SCALE GENOMIC DNA]</scope>
    <source>
        <strain evidence="2 3">CC351</strain>
    </source>
</reference>
<protein>
    <recommendedName>
        <fullName evidence="4">Tox-MPTase4 domain-containing protein</fullName>
    </recommendedName>
</protein>
<evidence type="ECO:0008006" key="4">
    <source>
        <dbReference type="Google" id="ProtNLM"/>
    </source>
</evidence>
<dbReference type="Proteomes" id="UP001235513">
    <property type="component" value="Unassembled WGS sequence"/>
</dbReference>
<evidence type="ECO:0000313" key="3">
    <source>
        <dbReference type="Proteomes" id="UP001235513"/>
    </source>
</evidence>
<comment type="caution">
    <text evidence="2">The sequence shown here is derived from an EMBL/GenBank/DDBJ whole genome shotgun (WGS) entry which is preliminary data.</text>
</comment>
<feature type="compositionally biased region" description="Basic residues" evidence="1">
    <location>
        <begin position="9"/>
        <end position="27"/>
    </location>
</feature>
<gene>
    <name evidence="2" type="ORF">J2T04_000523</name>
</gene>
<name>A0ABT9SGV6_9FLAO</name>
<sequence length="199" mass="23691">MTPAEKRVKDKNRRRQQKLDRKKKGRNGKYNLDEVDVLGSRPATKEELLEWEKKIKILAFKEKGRFRMATKNTPAFRYMEKNKVAAYFDAHEIPPIIWYSEGSSNYVIAHEYYHLEEFCKIGRKAFIEGDLGTLKEWHTNNILREKYVAEKLLENAEILHLSLNELTHIKWYYQKKIIQPAVNDGVEVLPEFIIKFKNY</sequence>
<accession>A0ABT9SGV6</accession>
<feature type="region of interest" description="Disordered" evidence="1">
    <location>
        <begin position="1"/>
        <end position="28"/>
    </location>
</feature>
<proteinExistence type="predicted"/>
<organism evidence="2 3">
    <name type="scientific">Chryseobacterium lathyri</name>
    <dbReference type="NCBI Taxonomy" id="395933"/>
    <lineage>
        <taxon>Bacteria</taxon>
        <taxon>Pseudomonadati</taxon>
        <taxon>Bacteroidota</taxon>
        <taxon>Flavobacteriia</taxon>
        <taxon>Flavobacteriales</taxon>
        <taxon>Weeksellaceae</taxon>
        <taxon>Chryseobacterium group</taxon>
        <taxon>Chryseobacterium</taxon>
    </lineage>
</organism>
<keyword evidence="3" id="KW-1185">Reference proteome</keyword>